<dbReference type="InterPro" id="IPR000843">
    <property type="entry name" value="HTH_LacI"/>
</dbReference>
<name>A0ABU1N6I7_9CAUL</name>
<dbReference type="PANTHER" id="PTHR30146">
    <property type="entry name" value="LACI-RELATED TRANSCRIPTIONAL REPRESSOR"/>
    <property type="match status" value="1"/>
</dbReference>
<gene>
    <name evidence="5" type="ORF">J2800_004287</name>
</gene>
<evidence type="ECO:0000256" key="1">
    <source>
        <dbReference type="ARBA" id="ARBA00023015"/>
    </source>
</evidence>
<keyword evidence="3" id="KW-0804">Transcription</keyword>
<dbReference type="SUPFAM" id="SSF47413">
    <property type="entry name" value="lambda repressor-like DNA-binding domains"/>
    <property type="match status" value="1"/>
</dbReference>
<dbReference type="EMBL" id="JAVDRL010000013">
    <property type="protein sequence ID" value="MDR6533521.1"/>
    <property type="molecule type" value="Genomic_DNA"/>
</dbReference>
<dbReference type="InterPro" id="IPR046335">
    <property type="entry name" value="LacI/GalR-like_sensor"/>
</dbReference>
<dbReference type="PANTHER" id="PTHR30146:SF120">
    <property type="entry name" value="ALANINE RACEMASE"/>
    <property type="match status" value="1"/>
</dbReference>
<keyword evidence="6" id="KW-1185">Reference proteome</keyword>
<dbReference type="GO" id="GO:0003677">
    <property type="term" value="F:DNA binding"/>
    <property type="evidence" value="ECO:0007669"/>
    <property type="project" value="UniProtKB-KW"/>
</dbReference>
<dbReference type="Proteomes" id="UP001262754">
    <property type="component" value="Unassembled WGS sequence"/>
</dbReference>
<evidence type="ECO:0000256" key="3">
    <source>
        <dbReference type="ARBA" id="ARBA00023163"/>
    </source>
</evidence>
<dbReference type="SUPFAM" id="SSF53822">
    <property type="entry name" value="Periplasmic binding protein-like I"/>
    <property type="match status" value="1"/>
</dbReference>
<sequence>MNTATVSRALADSPLVKTDTKARIQALAQEHGFRPNQMAKRLRTQRTGVVGVVVPLGHEKRQHLSDPFFMAMLGHLADALTENGYDIMLSRVIPNTPDWLEAVIGSGMLDGVLLIGQSDQFEAIERAAALYRPLVAWGSHWPEQAHCSVGTDNFAGGRMAGDRLVAGGARRVAFLGEVRTPEISQRHTGLCAALQSAGLAAPLQFDVHLASDVMEQEISAHIAKVGDAIDGIFAASDVIAMTTLRVLADRGVAVPGQIRVIGYDDIPLAAQTVPRLTTIRQDIATGAKAMVEALFARIGGEDAASVQMTPVLVGRDSA</sequence>
<dbReference type="Gene3D" id="1.10.260.40">
    <property type="entry name" value="lambda repressor-like DNA-binding domains"/>
    <property type="match status" value="1"/>
</dbReference>
<dbReference type="Pfam" id="PF00356">
    <property type="entry name" value="LacI"/>
    <property type="match status" value="1"/>
</dbReference>
<feature type="domain" description="HTH lacI-type" evidence="4">
    <location>
        <begin position="1"/>
        <end position="44"/>
    </location>
</feature>
<evidence type="ECO:0000313" key="5">
    <source>
        <dbReference type="EMBL" id="MDR6533521.1"/>
    </source>
</evidence>
<dbReference type="SMART" id="SM00354">
    <property type="entry name" value="HTH_LACI"/>
    <property type="match status" value="1"/>
</dbReference>
<keyword evidence="2 5" id="KW-0238">DNA-binding</keyword>
<dbReference type="Gene3D" id="3.40.50.2300">
    <property type="match status" value="2"/>
</dbReference>
<keyword evidence="1" id="KW-0805">Transcription regulation</keyword>
<dbReference type="InterPro" id="IPR028082">
    <property type="entry name" value="Peripla_BP_I"/>
</dbReference>
<evidence type="ECO:0000259" key="4">
    <source>
        <dbReference type="PROSITE" id="PS50932"/>
    </source>
</evidence>
<protein>
    <submittedName>
        <fullName evidence="5">DNA-binding LacI/PurR family transcriptional regulator</fullName>
    </submittedName>
</protein>
<reference evidence="5 6" key="1">
    <citation type="submission" date="2023-07" db="EMBL/GenBank/DDBJ databases">
        <title>Sorghum-associated microbial communities from plants grown in Nebraska, USA.</title>
        <authorList>
            <person name="Schachtman D."/>
        </authorList>
    </citation>
    <scope>NUCLEOTIDE SEQUENCE [LARGE SCALE GENOMIC DNA]</scope>
    <source>
        <strain evidence="5 6">DS2154</strain>
    </source>
</reference>
<dbReference type="Pfam" id="PF13377">
    <property type="entry name" value="Peripla_BP_3"/>
    <property type="match status" value="1"/>
</dbReference>
<dbReference type="CDD" id="cd01392">
    <property type="entry name" value="HTH_LacI"/>
    <property type="match status" value="1"/>
</dbReference>
<comment type="caution">
    <text evidence="5">The sequence shown here is derived from an EMBL/GenBank/DDBJ whole genome shotgun (WGS) entry which is preliminary data.</text>
</comment>
<evidence type="ECO:0000256" key="2">
    <source>
        <dbReference type="ARBA" id="ARBA00023125"/>
    </source>
</evidence>
<proteinExistence type="predicted"/>
<organism evidence="5 6">
    <name type="scientific">Caulobacter rhizosphaerae</name>
    <dbReference type="NCBI Taxonomy" id="2010972"/>
    <lineage>
        <taxon>Bacteria</taxon>
        <taxon>Pseudomonadati</taxon>
        <taxon>Pseudomonadota</taxon>
        <taxon>Alphaproteobacteria</taxon>
        <taxon>Caulobacterales</taxon>
        <taxon>Caulobacteraceae</taxon>
        <taxon>Caulobacter</taxon>
    </lineage>
</organism>
<accession>A0ABU1N6I7</accession>
<dbReference type="PROSITE" id="PS50932">
    <property type="entry name" value="HTH_LACI_2"/>
    <property type="match status" value="1"/>
</dbReference>
<dbReference type="InterPro" id="IPR010982">
    <property type="entry name" value="Lambda_DNA-bd_dom_sf"/>
</dbReference>
<evidence type="ECO:0000313" key="6">
    <source>
        <dbReference type="Proteomes" id="UP001262754"/>
    </source>
</evidence>